<dbReference type="Pfam" id="PF13567">
    <property type="entry name" value="DUF4131"/>
    <property type="match status" value="1"/>
</dbReference>
<dbReference type="InterPro" id="IPR025405">
    <property type="entry name" value="DUF4131"/>
</dbReference>
<reference evidence="2" key="1">
    <citation type="journal article" date="2014" name="Front. Microbiol.">
        <title>High frequency of phylogenetically diverse reductive dehalogenase-homologous genes in deep subseafloor sedimentary metagenomes.</title>
        <authorList>
            <person name="Kawai M."/>
            <person name="Futagami T."/>
            <person name="Toyoda A."/>
            <person name="Takaki Y."/>
            <person name="Nishi S."/>
            <person name="Hori S."/>
            <person name="Arai W."/>
            <person name="Tsubouchi T."/>
            <person name="Morono Y."/>
            <person name="Uchiyama I."/>
            <person name="Ito T."/>
            <person name="Fujiyama A."/>
            <person name="Inagaki F."/>
            <person name="Takami H."/>
        </authorList>
    </citation>
    <scope>NUCLEOTIDE SEQUENCE</scope>
    <source>
        <strain evidence="2">Expedition CK06-06</strain>
    </source>
</reference>
<feature type="non-terminal residue" evidence="2">
    <location>
        <position position="93"/>
    </location>
</feature>
<feature type="domain" description="DUF4131" evidence="1">
    <location>
        <begin position="8"/>
        <end position="91"/>
    </location>
</feature>
<protein>
    <recommendedName>
        <fullName evidence="1">DUF4131 domain-containing protein</fullName>
    </recommendedName>
</protein>
<evidence type="ECO:0000313" key="2">
    <source>
        <dbReference type="EMBL" id="GAG71295.1"/>
    </source>
</evidence>
<dbReference type="EMBL" id="BART01003016">
    <property type="protein sequence ID" value="GAG71295.1"/>
    <property type="molecule type" value="Genomic_DNA"/>
</dbReference>
<accession>X0ZNG2</accession>
<gene>
    <name evidence="2" type="ORF">S01H4_08684</name>
</gene>
<evidence type="ECO:0000259" key="1">
    <source>
        <dbReference type="Pfam" id="PF13567"/>
    </source>
</evidence>
<name>X0ZNG2_9ZZZZ</name>
<dbReference type="AlphaFoldDB" id="X0ZNG2"/>
<comment type="caution">
    <text evidence="2">The sequence shown here is derived from an EMBL/GenBank/DDBJ whole genome shotgun (WGS) entry which is preliminary data.</text>
</comment>
<sequence length="93" mass="10703">MKNSQVLPARHIANFTPYKSERVFLKGMIDSDPFPGPKKTSFILRAKELYSGQTRRQVCGKVMVTAFEKHNFIYGQELVLEGSLYRPFSFQIS</sequence>
<organism evidence="2">
    <name type="scientific">marine sediment metagenome</name>
    <dbReference type="NCBI Taxonomy" id="412755"/>
    <lineage>
        <taxon>unclassified sequences</taxon>
        <taxon>metagenomes</taxon>
        <taxon>ecological metagenomes</taxon>
    </lineage>
</organism>
<proteinExistence type="predicted"/>